<accession>A0A3G6IUS3</accession>
<evidence type="ECO:0000313" key="2">
    <source>
        <dbReference type="Proteomes" id="UP000271426"/>
    </source>
</evidence>
<dbReference type="Pfam" id="PF13500">
    <property type="entry name" value="AAA_26"/>
    <property type="match status" value="1"/>
</dbReference>
<dbReference type="InterPro" id="IPR027417">
    <property type="entry name" value="P-loop_NTPase"/>
</dbReference>
<dbReference type="UniPathway" id="UPA00078"/>
<name>A0A3G6IUS3_9CORY</name>
<dbReference type="RefSeq" id="WP_123960280.1">
    <property type="nucleotide sequence ID" value="NZ_CP033898.1"/>
</dbReference>
<proteinExistence type="predicted"/>
<dbReference type="GO" id="GO:0000287">
    <property type="term" value="F:magnesium ion binding"/>
    <property type="evidence" value="ECO:0007669"/>
    <property type="project" value="InterPro"/>
</dbReference>
<keyword evidence="2" id="KW-1185">Reference proteome</keyword>
<evidence type="ECO:0000313" key="1">
    <source>
        <dbReference type="EMBL" id="AZA09347.1"/>
    </source>
</evidence>
<organism evidence="1 2">
    <name type="scientific">Corynebacterium pseudopelargi</name>
    <dbReference type="NCBI Taxonomy" id="2080757"/>
    <lineage>
        <taxon>Bacteria</taxon>
        <taxon>Bacillati</taxon>
        <taxon>Actinomycetota</taxon>
        <taxon>Actinomycetes</taxon>
        <taxon>Mycobacteriales</taxon>
        <taxon>Corynebacteriaceae</taxon>
        <taxon>Corynebacterium</taxon>
    </lineage>
</organism>
<reference evidence="1 2" key="1">
    <citation type="submission" date="2018-11" db="EMBL/GenBank/DDBJ databases">
        <authorList>
            <person name="Kleinhagauer T."/>
            <person name="Glaeser S.P."/>
            <person name="Spergser J."/>
            <person name="Ruckert C."/>
            <person name="Kaempfer P."/>
            <person name="Busse H.-J."/>
        </authorList>
    </citation>
    <scope>NUCLEOTIDE SEQUENCE [LARGE SCALE GENOMIC DNA]</scope>
    <source>
        <strain evidence="1 2">812CH</strain>
    </source>
</reference>
<protein>
    <submittedName>
        <fullName evidence="1">ATP-dependent dethiobiotin synthetase BioD</fullName>
        <ecNumber evidence="1">6.3.3.3</ecNumber>
    </submittedName>
</protein>
<dbReference type="GO" id="GO:0005524">
    <property type="term" value="F:ATP binding"/>
    <property type="evidence" value="ECO:0007669"/>
    <property type="project" value="InterPro"/>
</dbReference>
<dbReference type="OrthoDB" id="4421237at2"/>
<dbReference type="PANTHER" id="PTHR43210:SF5">
    <property type="entry name" value="DETHIOBIOTIN SYNTHETASE"/>
    <property type="match status" value="1"/>
</dbReference>
<dbReference type="GO" id="GO:0004141">
    <property type="term" value="F:dethiobiotin synthase activity"/>
    <property type="evidence" value="ECO:0007669"/>
    <property type="project" value="UniProtKB-EC"/>
</dbReference>
<dbReference type="EMBL" id="CP033898">
    <property type="protein sequence ID" value="AZA09347.1"/>
    <property type="molecule type" value="Genomic_DNA"/>
</dbReference>
<dbReference type="PANTHER" id="PTHR43210">
    <property type="entry name" value="DETHIOBIOTIN SYNTHETASE"/>
    <property type="match status" value="1"/>
</dbReference>
<dbReference type="GO" id="GO:0009102">
    <property type="term" value="P:biotin biosynthetic process"/>
    <property type="evidence" value="ECO:0007669"/>
    <property type="project" value="UniProtKB-UniPathway"/>
</dbReference>
<dbReference type="EC" id="6.3.3.3" evidence="1"/>
<dbReference type="Proteomes" id="UP000271426">
    <property type="component" value="Chromosome"/>
</dbReference>
<keyword evidence="1" id="KW-0436">Ligase</keyword>
<dbReference type="AlphaFoldDB" id="A0A3G6IUS3"/>
<dbReference type="Gene3D" id="3.40.50.300">
    <property type="entry name" value="P-loop containing nucleotide triphosphate hydrolases"/>
    <property type="match status" value="2"/>
</dbReference>
<dbReference type="GO" id="GO:0005829">
    <property type="term" value="C:cytosol"/>
    <property type="evidence" value="ECO:0007669"/>
    <property type="project" value="TreeGrafter"/>
</dbReference>
<dbReference type="SUPFAM" id="SSF52540">
    <property type="entry name" value="P-loop containing nucleoside triphosphate hydrolases"/>
    <property type="match status" value="1"/>
</dbReference>
<sequence precursor="true">MSIIVVSGLSTGVGKTTAAAAIVAVLKARGRDVVPVKVARLQGSLKDPAAGDIGTIERLTGIRGLDLSDDPHPLQKVRELVAEGKTVVVEGSGALSIPLLGNKTIADIAAELNAPLVVVSGMAQGAVSLAVQAVRFARMCGAEVVGVVGGKLPSDADLRTRLKLMEVSNSTGVDFFGSLPDGIGSSEPEAFWRYIKTVTLPPSW</sequence>
<gene>
    <name evidence="1" type="primary">bioD2</name>
    <name evidence="1" type="ORF">CPPEL_06145</name>
</gene>
<dbReference type="KEGG" id="cpso:CPPEL_06145"/>
<dbReference type="InterPro" id="IPR004472">
    <property type="entry name" value="DTB_synth_BioD"/>
</dbReference>